<dbReference type="SUPFAM" id="SSF51735">
    <property type="entry name" value="NAD(P)-binding Rossmann-fold domains"/>
    <property type="match status" value="1"/>
</dbReference>
<dbReference type="OrthoDB" id="9803892at2"/>
<accession>A0A5F2B0U1</accession>
<feature type="domain" description="NAD-dependent epimerase/dehydratase" evidence="1">
    <location>
        <begin position="6"/>
        <end position="240"/>
    </location>
</feature>
<dbReference type="InterPro" id="IPR001509">
    <property type="entry name" value="Epimerase_deHydtase"/>
</dbReference>
<reference evidence="2 3" key="1">
    <citation type="journal article" date="2019" name="PLoS Negl. Trop. Dis.">
        <title>Revisiting the worldwide diversity of Leptospira species in the environment.</title>
        <authorList>
            <person name="Vincent A.T."/>
            <person name="Schiettekatte O."/>
            <person name="Bourhy P."/>
            <person name="Veyrier F.J."/>
            <person name="Picardeau M."/>
        </authorList>
    </citation>
    <scope>NUCLEOTIDE SEQUENCE [LARGE SCALE GENOMIC DNA]</scope>
    <source>
        <strain evidence="2 3">201702444</strain>
    </source>
</reference>
<gene>
    <name evidence="2" type="ORF">EHQ76_13865</name>
</gene>
<evidence type="ECO:0000313" key="3">
    <source>
        <dbReference type="Proteomes" id="UP000298429"/>
    </source>
</evidence>
<name>A0A5F2B0U1_9LEPT</name>
<organism evidence="2 3">
    <name type="scientific">Leptospira barantonii</name>
    <dbReference type="NCBI Taxonomy" id="2023184"/>
    <lineage>
        <taxon>Bacteria</taxon>
        <taxon>Pseudomonadati</taxon>
        <taxon>Spirochaetota</taxon>
        <taxon>Spirochaetia</taxon>
        <taxon>Leptospirales</taxon>
        <taxon>Leptospiraceae</taxon>
        <taxon>Leptospira</taxon>
    </lineage>
</organism>
<sequence>MTRKKILITGASGLLGGRIAKYFGELGEFEINLATSKKIEFPASIRFGKFVSIDWNSRTSLEDACDGVEFIVHCAGMNAQDATRDPQSAIEFNGRATGRLLDAAIHKKSSKFIYFSTAHVYGSPLEGDISEDSPLTNPHPYAVSNLEGEKEVNDRTASGKISGFNIRLSNAFGAPADPNVNCWALLVNDLCKQAVTTGRMVLKTTGLQRRDFIPITDVCNAVNHIFRIQSNLNPVTYNLGGNKSMTVWEMANLVRERCGRILGFLPVLERVEPGENETSADFNYDTAKLRSTGFLHSNSFESEIDDLIKFCKQSFQS</sequence>
<dbReference type="CDD" id="cd08946">
    <property type="entry name" value="SDR_e"/>
    <property type="match status" value="1"/>
</dbReference>
<dbReference type="PANTHER" id="PTHR43245:SF23">
    <property type="entry name" value="NAD(P)-BINDING DOMAIN-CONTAINING PROTEIN"/>
    <property type="match status" value="1"/>
</dbReference>
<dbReference type="Pfam" id="PF01370">
    <property type="entry name" value="Epimerase"/>
    <property type="match status" value="1"/>
</dbReference>
<comment type="caution">
    <text evidence="2">The sequence shown here is derived from an EMBL/GenBank/DDBJ whole genome shotgun (WGS) entry which is preliminary data.</text>
</comment>
<dbReference type="EMBL" id="RQGN01000071">
    <property type="protein sequence ID" value="TGL98113.1"/>
    <property type="molecule type" value="Genomic_DNA"/>
</dbReference>
<dbReference type="PANTHER" id="PTHR43245">
    <property type="entry name" value="BIFUNCTIONAL POLYMYXIN RESISTANCE PROTEIN ARNA"/>
    <property type="match status" value="1"/>
</dbReference>
<dbReference type="RefSeq" id="WP_135671459.1">
    <property type="nucleotide sequence ID" value="NZ_RQGN01000071.1"/>
</dbReference>
<protein>
    <submittedName>
        <fullName evidence="2">SDR family oxidoreductase</fullName>
    </submittedName>
</protein>
<dbReference type="Proteomes" id="UP000298429">
    <property type="component" value="Unassembled WGS sequence"/>
</dbReference>
<evidence type="ECO:0000259" key="1">
    <source>
        <dbReference type="Pfam" id="PF01370"/>
    </source>
</evidence>
<dbReference type="Gene3D" id="3.40.50.720">
    <property type="entry name" value="NAD(P)-binding Rossmann-like Domain"/>
    <property type="match status" value="1"/>
</dbReference>
<proteinExistence type="predicted"/>
<evidence type="ECO:0000313" key="2">
    <source>
        <dbReference type="EMBL" id="TGL98113.1"/>
    </source>
</evidence>
<dbReference type="InterPro" id="IPR050177">
    <property type="entry name" value="Lipid_A_modif_metabolic_enz"/>
</dbReference>
<dbReference type="AlphaFoldDB" id="A0A5F2B0U1"/>
<dbReference type="InterPro" id="IPR036291">
    <property type="entry name" value="NAD(P)-bd_dom_sf"/>
</dbReference>